<reference evidence="5 6" key="1">
    <citation type="journal article" date="2015" name="Front. Microbiol.">
        <title>Genome sequence of the plant growth promoting endophytic yeast Rhodotorula graminis WP1.</title>
        <authorList>
            <person name="Firrincieli A."/>
            <person name="Otillar R."/>
            <person name="Salamov A."/>
            <person name="Schmutz J."/>
            <person name="Khan Z."/>
            <person name="Redman R.S."/>
            <person name="Fleck N.D."/>
            <person name="Lindquist E."/>
            <person name="Grigoriev I.V."/>
            <person name="Doty S.L."/>
        </authorList>
    </citation>
    <scope>NUCLEOTIDE SEQUENCE [LARGE SCALE GENOMIC DNA]</scope>
    <source>
        <strain evidence="5 6">WP1</strain>
    </source>
</reference>
<proteinExistence type="predicted"/>
<dbReference type="OrthoDB" id="5587616at2759"/>
<feature type="compositionally biased region" description="Low complexity" evidence="3">
    <location>
        <begin position="83"/>
        <end position="114"/>
    </location>
</feature>
<dbReference type="PANTHER" id="PTHR15081:SF1">
    <property type="entry name" value="NUCLEAR AUTOANTIGENIC SPERM PROTEIN"/>
    <property type="match status" value="1"/>
</dbReference>
<dbReference type="GO" id="GO:0034080">
    <property type="term" value="P:CENP-A containing chromatin assembly"/>
    <property type="evidence" value="ECO:0007669"/>
    <property type="project" value="TreeGrafter"/>
</dbReference>
<organism evidence="5 6">
    <name type="scientific">Rhodotorula graminis (strain WP1)</name>
    <dbReference type="NCBI Taxonomy" id="578459"/>
    <lineage>
        <taxon>Eukaryota</taxon>
        <taxon>Fungi</taxon>
        <taxon>Dikarya</taxon>
        <taxon>Basidiomycota</taxon>
        <taxon>Pucciniomycotina</taxon>
        <taxon>Microbotryomycetes</taxon>
        <taxon>Sporidiobolales</taxon>
        <taxon>Sporidiobolaceae</taxon>
        <taxon>Rhodotorula</taxon>
    </lineage>
</organism>
<dbReference type="GO" id="GO:0006335">
    <property type="term" value="P:DNA replication-dependent chromatin assembly"/>
    <property type="evidence" value="ECO:0007669"/>
    <property type="project" value="TreeGrafter"/>
</dbReference>
<keyword evidence="6" id="KW-1185">Reference proteome</keyword>
<evidence type="ECO:0000256" key="2">
    <source>
        <dbReference type="ARBA" id="ARBA00022803"/>
    </source>
</evidence>
<name>A0A194S569_RHOGW</name>
<dbReference type="AlphaFoldDB" id="A0A194S569"/>
<dbReference type="GeneID" id="28977723"/>
<evidence type="ECO:0000313" key="5">
    <source>
        <dbReference type="EMBL" id="KPV74561.1"/>
    </source>
</evidence>
<feature type="region of interest" description="Disordered" evidence="3">
    <location>
        <begin position="83"/>
        <end position="158"/>
    </location>
</feature>
<dbReference type="Proteomes" id="UP000053890">
    <property type="component" value="Unassembled WGS sequence"/>
</dbReference>
<dbReference type="Gene3D" id="1.25.40.10">
    <property type="entry name" value="Tetratricopeptide repeat domain"/>
    <property type="match status" value="1"/>
</dbReference>
<feature type="domain" description="Tetratricopeptide SHNi-TPR" evidence="4">
    <location>
        <begin position="214"/>
        <end position="242"/>
    </location>
</feature>
<dbReference type="Pfam" id="PF10516">
    <property type="entry name" value="SHNi-TPR"/>
    <property type="match status" value="1"/>
</dbReference>
<dbReference type="InterPro" id="IPR051730">
    <property type="entry name" value="NASP-like"/>
</dbReference>
<feature type="region of interest" description="Disordered" evidence="3">
    <location>
        <begin position="390"/>
        <end position="448"/>
    </location>
</feature>
<keyword evidence="1" id="KW-0677">Repeat</keyword>
<accession>A0A194S569</accession>
<evidence type="ECO:0000256" key="3">
    <source>
        <dbReference type="SAM" id="MobiDB-lite"/>
    </source>
</evidence>
<dbReference type="InterPro" id="IPR019544">
    <property type="entry name" value="Tetratricopeptide_SHNi-TPR_dom"/>
</dbReference>
<dbReference type="PANTHER" id="PTHR15081">
    <property type="entry name" value="NUCLEAR AUTOANTIGENIC SPERM PROTEIN NASP -RELATED"/>
    <property type="match status" value="1"/>
</dbReference>
<evidence type="ECO:0000259" key="4">
    <source>
        <dbReference type="Pfam" id="PF10516"/>
    </source>
</evidence>
<dbReference type="EMBL" id="KQ474080">
    <property type="protein sequence ID" value="KPV74561.1"/>
    <property type="molecule type" value="Genomic_DNA"/>
</dbReference>
<protein>
    <recommendedName>
        <fullName evidence="4">Tetratricopeptide SHNi-TPR domain-containing protein</fullName>
    </recommendedName>
</protein>
<feature type="compositionally biased region" description="Basic and acidic residues" evidence="3">
    <location>
        <begin position="430"/>
        <end position="448"/>
    </location>
</feature>
<dbReference type="GO" id="GO:0042393">
    <property type="term" value="F:histone binding"/>
    <property type="evidence" value="ECO:0007669"/>
    <property type="project" value="TreeGrafter"/>
</dbReference>
<sequence length="448" mass="46424">MASPSSSTAPPSASVDHLAHGIRALALKRWADACDHLALAVEHSTSTYGDLSPENVDALVLYGKALLGSAIAQSAVLGGAAPNDNPADAPSTAAAAGPSASASSASNAAAGPSNHKFHFGGDAEDDDEGEGEGADGAGDGEGEDEGGEGEDGAPGADREDDLESAFQVLDMARAIMQKEVDATESALKAAVEHGAKDKSDRLMASRRTEKEKLAEVHRLLGDVATESEQFEPAVTEYSAALSALSTVVAPHDRALSELHMLIALALDFVPNGTERAVEHAEQAKAVLVLKLAELEKAPEADRDDKIKREIDDIKGLLGDVDMKIEDLRTVPTAPAPTAADSALEALLRQSQGVVAQQQQSGSVNDLSGLVKRKKKAPEAAVVQEEVKVEGEAAKGGNEENVVRLEVGVKEEEPAGKGEDEVDAAAPAPKRKAEDGEGETEAKKAKVEQ</sequence>
<evidence type="ECO:0000313" key="6">
    <source>
        <dbReference type="Proteomes" id="UP000053890"/>
    </source>
</evidence>
<gene>
    <name evidence="5" type="ORF">RHOBADRAFT_54363</name>
</gene>
<feature type="compositionally biased region" description="Basic and acidic residues" evidence="3">
    <location>
        <begin position="390"/>
        <end position="418"/>
    </location>
</feature>
<dbReference type="OMA" id="IAECHYK"/>
<dbReference type="GO" id="GO:0005654">
    <property type="term" value="C:nucleoplasm"/>
    <property type="evidence" value="ECO:0007669"/>
    <property type="project" value="TreeGrafter"/>
</dbReference>
<dbReference type="STRING" id="578459.A0A194S569"/>
<dbReference type="RefSeq" id="XP_018270610.1">
    <property type="nucleotide sequence ID" value="XM_018417275.1"/>
</dbReference>
<keyword evidence="2" id="KW-0802">TPR repeat</keyword>
<evidence type="ECO:0000256" key="1">
    <source>
        <dbReference type="ARBA" id="ARBA00022737"/>
    </source>
</evidence>
<dbReference type="InterPro" id="IPR011990">
    <property type="entry name" value="TPR-like_helical_dom_sf"/>
</dbReference>
<feature type="compositionally biased region" description="Acidic residues" evidence="3">
    <location>
        <begin position="122"/>
        <end position="151"/>
    </location>
</feature>